<sequence>MRGTFLSLSPLNRKLLRDLWHARGQVLAIAMVIASGVATLILALGAYGSLEETRRAYYERYRFADIFATAKRAPQYVEDEIARIPGVADVETRAVSSVLLDIQGMPEPATGKLISIPETGHPALNRVHIREGRLPEPLSTREIAVNESFADAHGFRAGDRLSAIINGRKRELIIVGVVLSPEFIYTIGPGDIVPDDRRTGVLWMRYDAAAAAMDLEGAFNDVSVKLMSGAEPEAVMDRVDRLLEPYGGQDSYTRDDQLSHAFIDAELQQLGAMAYIIPPIFLAVSAFLLNMTLSRLITLEREQIGLLKALGYPSREVGFYYLKFVSLVTVLGVAIGFTAGTWLGHELTQLYTEFFNFPFLVFLLPTNIYLIAAAVSFAAAFLGTLQAVRSVVRLPPAVAMQPPPPTRYAKTWLSRSGLTRYVRQSTLMIGRHIIRFPVRSILTTTGIAASVALLIVSFFGMDSVNYVIDVTFSQTSRQDISLNFNEIKNDRVRHDVANLPGVMRAEAYRTVPVTLRKGLKEERVGVTGLPPRTELTQLLDPDFRPMKVPDIGIVLSEMLADILDVRRGEMVRVEFKTGRQREVLLPVTGISQAYLGLTAHMDLDLLNDLMGDGRVVSGAHLKVDETKLPALYNAVKETPAVSSIALLNKSRQSFRDTLAENINTMTAMFIALSATIAFGVVYNSVRIQLSERGRELASLRILGFTQGEVMLILFGEIIVLLLIALPIGWIAGYILAGMVAAGMETELYRVPLIVDRDTYAKAALVAIVSTLASAVIMRWRIARMDLIAVLKTRA</sequence>
<feature type="transmembrane region" description="Helical" evidence="7">
    <location>
        <begin position="318"/>
        <end position="339"/>
    </location>
</feature>
<feature type="transmembrane region" description="Helical" evidence="7">
    <location>
        <begin position="172"/>
        <end position="188"/>
    </location>
</feature>
<evidence type="ECO:0000256" key="7">
    <source>
        <dbReference type="SAM" id="Phobius"/>
    </source>
</evidence>
<dbReference type="InterPro" id="IPR003838">
    <property type="entry name" value="ABC3_permease_C"/>
</dbReference>
<dbReference type="RefSeq" id="WP_119060186.1">
    <property type="nucleotide sequence ID" value="NZ_QXDF01000001.1"/>
</dbReference>
<dbReference type="InterPro" id="IPR051447">
    <property type="entry name" value="Lipoprotein-release_system"/>
</dbReference>
<evidence type="ECO:0000256" key="3">
    <source>
        <dbReference type="ARBA" id="ARBA00022475"/>
    </source>
</evidence>
<proteinExistence type="inferred from homology"/>
<feature type="transmembrane region" description="Helical" evidence="7">
    <location>
        <begin position="359"/>
        <end position="383"/>
    </location>
</feature>
<evidence type="ECO:0000256" key="5">
    <source>
        <dbReference type="ARBA" id="ARBA00022989"/>
    </source>
</evidence>
<keyword evidence="3" id="KW-1003">Cell membrane</keyword>
<feature type="domain" description="MacB-like periplasmic core" evidence="9">
    <location>
        <begin position="32"/>
        <end position="241"/>
    </location>
</feature>
<comment type="caution">
    <text evidence="10">The sequence shown here is derived from an EMBL/GenBank/DDBJ whole genome shotgun (WGS) entry which is preliminary data.</text>
</comment>
<dbReference type="Pfam" id="PF12704">
    <property type="entry name" value="MacB_PCD"/>
    <property type="match status" value="1"/>
</dbReference>
<keyword evidence="11" id="KW-1185">Reference proteome</keyword>
<evidence type="ECO:0000259" key="9">
    <source>
        <dbReference type="Pfam" id="PF12704"/>
    </source>
</evidence>
<feature type="transmembrane region" description="Helical" evidence="7">
    <location>
        <begin position="272"/>
        <end position="297"/>
    </location>
</feature>
<comment type="similarity">
    <text evidence="2">Belongs to the ABC-4 integral membrane protein family. LolC/E subfamily.</text>
</comment>
<evidence type="ECO:0000256" key="4">
    <source>
        <dbReference type="ARBA" id="ARBA00022692"/>
    </source>
</evidence>
<organism evidence="10 11">
    <name type="scientific">Dichotomicrobium thermohalophilum</name>
    <dbReference type="NCBI Taxonomy" id="933063"/>
    <lineage>
        <taxon>Bacteria</taxon>
        <taxon>Pseudomonadati</taxon>
        <taxon>Pseudomonadota</taxon>
        <taxon>Alphaproteobacteria</taxon>
        <taxon>Hyphomicrobiales</taxon>
        <taxon>Hyphomicrobiaceae</taxon>
        <taxon>Dichotomicrobium</taxon>
    </lineage>
</organism>
<comment type="subcellular location">
    <subcellularLocation>
        <location evidence="1">Cell membrane</location>
        <topology evidence="1">Multi-pass membrane protein</topology>
    </subcellularLocation>
</comment>
<feature type="transmembrane region" description="Helical" evidence="7">
    <location>
        <begin position="709"/>
        <end position="739"/>
    </location>
</feature>
<dbReference type="PANTHER" id="PTHR30489">
    <property type="entry name" value="LIPOPROTEIN-RELEASING SYSTEM TRANSMEMBRANE PROTEIN LOLE"/>
    <property type="match status" value="1"/>
</dbReference>
<feature type="domain" description="ABC3 transporter permease C-terminal" evidence="8">
    <location>
        <begin position="668"/>
        <end position="785"/>
    </location>
</feature>
<keyword evidence="6 7" id="KW-0472">Membrane</keyword>
<name>A0A397Q6V0_9HYPH</name>
<accession>A0A397Q6V0</accession>
<reference evidence="10 11" key="1">
    <citation type="submission" date="2018-08" db="EMBL/GenBank/DDBJ databases">
        <title>Genomic Encyclopedia of Archaeal and Bacterial Type Strains, Phase II (KMG-II): from individual species to whole genera.</title>
        <authorList>
            <person name="Goeker M."/>
        </authorList>
    </citation>
    <scope>NUCLEOTIDE SEQUENCE [LARGE SCALE GENOMIC DNA]</scope>
    <source>
        <strain evidence="10 11">DSM 5002</strain>
    </source>
</reference>
<dbReference type="Pfam" id="PF02687">
    <property type="entry name" value="FtsX"/>
    <property type="match status" value="2"/>
</dbReference>
<dbReference type="OrthoDB" id="5137249at2"/>
<evidence type="ECO:0000256" key="1">
    <source>
        <dbReference type="ARBA" id="ARBA00004651"/>
    </source>
</evidence>
<evidence type="ECO:0000313" key="11">
    <source>
        <dbReference type="Proteomes" id="UP000266273"/>
    </source>
</evidence>
<feature type="transmembrane region" description="Helical" evidence="7">
    <location>
        <begin position="441"/>
        <end position="461"/>
    </location>
</feature>
<protein>
    <submittedName>
        <fullName evidence="10">Putative ABC transport system permease protein</fullName>
    </submittedName>
</protein>
<feature type="transmembrane region" description="Helical" evidence="7">
    <location>
        <begin position="26"/>
        <end position="50"/>
    </location>
</feature>
<dbReference type="GO" id="GO:0098797">
    <property type="term" value="C:plasma membrane protein complex"/>
    <property type="evidence" value="ECO:0007669"/>
    <property type="project" value="TreeGrafter"/>
</dbReference>
<dbReference type="PANTHER" id="PTHR30489:SF0">
    <property type="entry name" value="LIPOPROTEIN-RELEASING SYSTEM TRANSMEMBRANE PROTEIN LOLE"/>
    <property type="match status" value="1"/>
</dbReference>
<feature type="transmembrane region" description="Helical" evidence="7">
    <location>
        <begin position="759"/>
        <end position="777"/>
    </location>
</feature>
<feature type="transmembrane region" description="Helical" evidence="7">
    <location>
        <begin position="665"/>
        <end position="685"/>
    </location>
</feature>
<gene>
    <name evidence="10" type="ORF">BXY53_0317</name>
</gene>
<dbReference type="EMBL" id="QXDF01000001">
    <property type="protein sequence ID" value="RIA55257.1"/>
    <property type="molecule type" value="Genomic_DNA"/>
</dbReference>
<dbReference type="InterPro" id="IPR025857">
    <property type="entry name" value="MacB_PCD"/>
</dbReference>
<keyword evidence="4 7" id="KW-0812">Transmembrane</keyword>
<evidence type="ECO:0000256" key="2">
    <source>
        <dbReference type="ARBA" id="ARBA00005236"/>
    </source>
</evidence>
<dbReference type="GO" id="GO:0044874">
    <property type="term" value="P:lipoprotein localization to outer membrane"/>
    <property type="evidence" value="ECO:0007669"/>
    <property type="project" value="TreeGrafter"/>
</dbReference>
<keyword evidence="5 7" id="KW-1133">Transmembrane helix</keyword>
<evidence type="ECO:0000313" key="10">
    <source>
        <dbReference type="EMBL" id="RIA55257.1"/>
    </source>
</evidence>
<dbReference type="AlphaFoldDB" id="A0A397Q6V0"/>
<evidence type="ECO:0000259" key="8">
    <source>
        <dbReference type="Pfam" id="PF02687"/>
    </source>
</evidence>
<feature type="domain" description="ABC3 transporter permease C-terminal" evidence="8">
    <location>
        <begin position="277"/>
        <end position="396"/>
    </location>
</feature>
<evidence type="ECO:0000256" key="6">
    <source>
        <dbReference type="ARBA" id="ARBA00023136"/>
    </source>
</evidence>
<dbReference type="Proteomes" id="UP000266273">
    <property type="component" value="Unassembled WGS sequence"/>
</dbReference>